<evidence type="ECO:0000313" key="3">
    <source>
        <dbReference type="Proteomes" id="UP000652761"/>
    </source>
</evidence>
<name>A0A843VK87_COLES</name>
<reference evidence="2" key="1">
    <citation type="submission" date="2017-07" db="EMBL/GenBank/DDBJ databases">
        <title>Taro Niue Genome Assembly and Annotation.</title>
        <authorList>
            <person name="Atibalentja N."/>
            <person name="Keating K."/>
            <person name="Fields C.J."/>
        </authorList>
    </citation>
    <scope>NUCLEOTIDE SEQUENCE</scope>
    <source>
        <strain evidence="2">Niue_2</strain>
        <tissue evidence="2">Leaf</tissue>
    </source>
</reference>
<keyword evidence="3" id="KW-1185">Reference proteome</keyword>
<dbReference type="AlphaFoldDB" id="A0A843VK87"/>
<evidence type="ECO:0000313" key="2">
    <source>
        <dbReference type="EMBL" id="MQL93664.1"/>
    </source>
</evidence>
<dbReference type="Proteomes" id="UP000652761">
    <property type="component" value="Unassembled WGS sequence"/>
</dbReference>
<organism evidence="2 3">
    <name type="scientific">Colocasia esculenta</name>
    <name type="common">Wild taro</name>
    <name type="synonym">Arum esculentum</name>
    <dbReference type="NCBI Taxonomy" id="4460"/>
    <lineage>
        <taxon>Eukaryota</taxon>
        <taxon>Viridiplantae</taxon>
        <taxon>Streptophyta</taxon>
        <taxon>Embryophyta</taxon>
        <taxon>Tracheophyta</taxon>
        <taxon>Spermatophyta</taxon>
        <taxon>Magnoliopsida</taxon>
        <taxon>Liliopsida</taxon>
        <taxon>Araceae</taxon>
        <taxon>Aroideae</taxon>
        <taxon>Colocasieae</taxon>
        <taxon>Colocasia</taxon>
    </lineage>
</organism>
<protein>
    <submittedName>
        <fullName evidence="2">Uncharacterized protein</fullName>
    </submittedName>
</protein>
<dbReference type="EMBL" id="NMUH01001587">
    <property type="protein sequence ID" value="MQL93664.1"/>
    <property type="molecule type" value="Genomic_DNA"/>
</dbReference>
<gene>
    <name evidence="2" type="ORF">Taro_026307</name>
</gene>
<accession>A0A843VK87</accession>
<evidence type="ECO:0000256" key="1">
    <source>
        <dbReference type="SAM" id="MobiDB-lite"/>
    </source>
</evidence>
<proteinExistence type="predicted"/>
<sequence length="118" mass="13285">MHTQIYSEPPPMSPYADSIGWLSEDPSTPVEPARIRISKEAAAKSISQQAEEFVDHYYQLPSSIIEEAINATFKSIKPKKPSESSIKGSPSLDQIRIKVDDKIFRQLKSLPVNITVWE</sequence>
<feature type="non-terminal residue" evidence="2">
    <location>
        <position position="118"/>
    </location>
</feature>
<feature type="region of interest" description="Disordered" evidence="1">
    <location>
        <begin position="1"/>
        <end position="27"/>
    </location>
</feature>
<comment type="caution">
    <text evidence="2">The sequence shown here is derived from an EMBL/GenBank/DDBJ whole genome shotgun (WGS) entry which is preliminary data.</text>
</comment>